<dbReference type="EMBL" id="GBRH01275569">
    <property type="protein sequence ID" value="JAD22326.1"/>
    <property type="molecule type" value="Transcribed_RNA"/>
</dbReference>
<reference evidence="1" key="1">
    <citation type="submission" date="2014-09" db="EMBL/GenBank/DDBJ databases">
        <authorList>
            <person name="Magalhaes I.L.F."/>
            <person name="Oliveira U."/>
            <person name="Santos F.R."/>
            <person name="Vidigal T.H.D.A."/>
            <person name="Brescovit A.D."/>
            <person name="Santos A.J."/>
        </authorList>
    </citation>
    <scope>NUCLEOTIDE SEQUENCE</scope>
    <source>
        <tissue evidence="1">Shoot tissue taken approximately 20 cm above the soil surface</tissue>
    </source>
</reference>
<sequence>MHQPHTKPTSLIPCLNSNSALRSIFIFTN</sequence>
<protein>
    <submittedName>
        <fullName evidence="1">Uncharacterized protein</fullName>
    </submittedName>
</protein>
<name>A0A0A8Y822_ARUDO</name>
<accession>A0A0A8Y822</accession>
<reference evidence="1" key="2">
    <citation type="journal article" date="2015" name="Data Brief">
        <title>Shoot transcriptome of the giant reed, Arundo donax.</title>
        <authorList>
            <person name="Barrero R.A."/>
            <person name="Guerrero F.D."/>
            <person name="Moolhuijzen P."/>
            <person name="Goolsby J.A."/>
            <person name="Tidwell J."/>
            <person name="Bellgard S.E."/>
            <person name="Bellgard M.I."/>
        </authorList>
    </citation>
    <scope>NUCLEOTIDE SEQUENCE</scope>
    <source>
        <tissue evidence="1">Shoot tissue taken approximately 20 cm above the soil surface</tissue>
    </source>
</reference>
<organism evidence="1">
    <name type="scientific">Arundo donax</name>
    <name type="common">Giant reed</name>
    <name type="synonym">Donax arundinaceus</name>
    <dbReference type="NCBI Taxonomy" id="35708"/>
    <lineage>
        <taxon>Eukaryota</taxon>
        <taxon>Viridiplantae</taxon>
        <taxon>Streptophyta</taxon>
        <taxon>Embryophyta</taxon>
        <taxon>Tracheophyta</taxon>
        <taxon>Spermatophyta</taxon>
        <taxon>Magnoliopsida</taxon>
        <taxon>Liliopsida</taxon>
        <taxon>Poales</taxon>
        <taxon>Poaceae</taxon>
        <taxon>PACMAD clade</taxon>
        <taxon>Arundinoideae</taxon>
        <taxon>Arundineae</taxon>
        <taxon>Arundo</taxon>
    </lineage>
</organism>
<evidence type="ECO:0000313" key="1">
    <source>
        <dbReference type="EMBL" id="JAD22326.1"/>
    </source>
</evidence>
<dbReference type="AlphaFoldDB" id="A0A0A8Y822"/>
<proteinExistence type="predicted"/>